<evidence type="ECO:0000313" key="1">
    <source>
        <dbReference type="EMBL" id="KAH7652230.1"/>
    </source>
</evidence>
<reference evidence="2" key="1">
    <citation type="journal article" date="2022" name="Nat. Commun.">
        <title>Chromosome evolution and the genetic basis of agronomically important traits in greater yam.</title>
        <authorList>
            <person name="Bredeson J.V."/>
            <person name="Lyons J.B."/>
            <person name="Oniyinde I.O."/>
            <person name="Okereke N.R."/>
            <person name="Kolade O."/>
            <person name="Nnabue I."/>
            <person name="Nwadili C.O."/>
            <person name="Hribova E."/>
            <person name="Parker M."/>
            <person name="Nwogha J."/>
            <person name="Shu S."/>
            <person name="Carlson J."/>
            <person name="Kariba R."/>
            <person name="Muthemba S."/>
            <person name="Knop K."/>
            <person name="Barton G.J."/>
            <person name="Sherwood A.V."/>
            <person name="Lopez-Montes A."/>
            <person name="Asiedu R."/>
            <person name="Jamnadass R."/>
            <person name="Muchugi A."/>
            <person name="Goodstein D."/>
            <person name="Egesi C.N."/>
            <person name="Featherston J."/>
            <person name="Asfaw A."/>
            <person name="Simpson G.G."/>
            <person name="Dolezel J."/>
            <person name="Hendre P.S."/>
            <person name="Van Deynze A."/>
            <person name="Kumar P.L."/>
            <person name="Obidiegwu J.E."/>
            <person name="Bhattacharjee R."/>
            <person name="Rokhsar D.S."/>
        </authorList>
    </citation>
    <scope>NUCLEOTIDE SEQUENCE [LARGE SCALE GENOMIC DNA]</scope>
    <source>
        <strain evidence="2">cv. TDa95/00328</strain>
    </source>
</reference>
<gene>
    <name evidence="1" type="ORF">IHE45_19G003200</name>
</gene>
<comment type="caution">
    <text evidence="1">The sequence shown here is derived from an EMBL/GenBank/DDBJ whole genome shotgun (WGS) entry which is preliminary data.</text>
</comment>
<evidence type="ECO:0000313" key="2">
    <source>
        <dbReference type="Proteomes" id="UP000827976"/>
    </source>
</evidence>
<keyword evidence="2" id="KW-1185">Reference proteome</keyword>
<dbReference type="EC" id="1.10.3.1" evidence="1"/>
<sequence>MGSLTIPSSFSSHTSFLNQRRSRLPAKRAHLLRRLISCQTLSEELHCSEIFTNTNTNTNTDSKDEAAMKIDRRKMLMIGLGGSLQGATGVARQAIGYPIQAPDFSHCQTASEGPKLVNCCLPLSSSPIIEFKRPSILSPLRVRPAAQFVGKEYLKKYRKAVELMRALPPDDPRSFATQAKIHCAYCNSAFDQGGLPGMELQVHNSWLFLPFHRCYIYFHERILGNLIGDPTFGLPFWNWDSPAGMRLPAFYDEVDTSLYDPLRDPKHRKHAVVDLDHSLIDDPLSDSQQIYQNLKMMYRVVMTNGKTPELFMGMPFRAGDNPNPGAGSLELLPHGAVHLWTGDRAQPFIENMGTFYSAARDPIFYAHHSNIDRMWSVWQKHVAKKTINFNDADWLETAFLLYDENARLVRIKVKDCLDTTWLRYTYQDVRNPWLNARPTPKVRRSKAKAAAEAAAAANKEKTIFPLTLSSPVSTTVKRPRVRRSKEEKKTEVEVLVVDGILAVKEKPVKFDVYVNAPNDFGRLGPEASEFAGCFLNPQAGHDTRHRYTLRLNITELVDEIGADGDGTITVTLVPRTYTENLEIGALWIEFLST</sequence>
<keyword evidence="1" id="KW-0560">Oxidoreductase</keyword>
<dbReference type="EMBL" id="CM037029">
    <property type="protein sequence ID" value="KAH7652230.1"/>
    <property type="molecule type" value="Genomic_DNA"/>
</dbReference>
<proteinExistence type="predicted"/>
<dbReference type="Proteomes" id="UP000827976">
    <property type="component" value="Chromosome 19"/>
</dbReference>
<organism evidence="1 2">
    <name type="scientific">Dioscorea alata</name>
    <name type="common">Purple yam</name>
    <dbReference type="NCBI Taxonomy" id="55571"/>
    <lineage>
        <taxon>Eukaryota</taxon>
        <taxon>Viridiplantae</taxon>
        <taxon>Streptophyta</taxon>
        <taxon>Embryophyta</taxon>
        <taxon>Tracheophyta</taxon>
        <taxon>Spermatophyta</taxon>
        <taxon>Magnoliopsida</taxon>
        <taxon>Liliopsida</taxon>
        <taxon>Dioscoreales</taxon>
        <taxon>Dioscoreaceae</taxon>
        <taxon>Dioscorea</taxon>
    </lineage>
</organism>
<accession>A0ACB7TVJ3</accession>
<protein>
    <submittedName>
        <fullName evidence="1">Polyphenol oxidase protein</fullName>
        <ecNumber evidence="1">1.10.3.1</ecNumber>
    </submittedName>
</protein>
<name>A0ACB7TVJ3_DIOAL</name>